<dbReference type="Proteomes" id="UP000749646">
    <property type="component" value="Unassembled WGS sequence"/>
</dbReference>
<keyword evidence="1" id="KW-0732">Signal</keyword>
<reference evidence="2" key="1">
    <citation type="journal article" date="2020" name="Fungal Divers.">
        <title>Resolving the Mortierellaceae phylogeny through synthesis of multi-gene phylogenetics and phylogenomics.</title>
        <authorList>
            <person name="Vandepol N."/>
            <person name="Liber J."/>
            <person name="Desiro A."/>
            <person name="Na H."/>
            <person name="Kennedy M."/>
            <person name="Barry K."/>
            <person name="Grigoriev I.V."/>
            <person name="Miller A.N."/>
            <person name="O'Donnell K."/>
            <person name="Stajich J.E."/>
            <person name="Bonito G."/>
        </authorList>
    </citation>
    <scope>NUCLEOTIDE SEQUENCE</scope>
    <source>
        <strain evidence="2">MES-2147</strain>
    </source>
</reference>
<dbReference type="AlphaFoldDB" id="A0A9P6IQZ5"/>
<protein>
    <submittedName>
        <fullName evidence="2">Uncharacterized protein</fullName>
    </submittedName>
</protein>
<feature type="chain" id="PRO_5040105570" evidence="1">
    <location>
        <begin position="27"/>
        <end position="138"/>
    </location>
</feature>
<dbReference type="EMBL" id="JAAAHW010008233">
    <property type="protein sequence ID" value="KAF9944796.1"/>
    <property type="molecule type" value="Genomic_DNA"/>
</dbReference>
<sequence>MHARSRFIFVFLCITLFSMLPILVRAFFTTPPEGDTLIITSPSYGNYTQGEHLRIQVNILDMKFKEANPFVRILIQKHIKLPLVNDILGEVSDLLGKGFKFKLKKKWLIEEQARFPFRIRLGWDYPSPGRTYQDSADF</sequence>
<organism evidence="2 3">
    <name type="scientific">Modicella reniformis</name>
    <dbReference type="NCBI Taxonomy" id="1440133"/>
    <lineage>
        <taxon>Eukaryota</taxon>
        <taxon>Fungi</taxon>
        <taxon>Fungi incertae sedis</taxon>
        <taxon>Mucoromycota</taxon>
        <taxon>Mortierellomycotina</taxon>
        <taxon>Mortierellomycetes</taxon>
        <taxon>Mortierellales</taxon>
        <taxon>Mortierellaceae</taxon>
        <taxon>Modicella</taxon>
    </lineage>
</organism>
<accession>A0A9P6IQZ5</accession>
<evidence type="ECO:0000256" key="1">
    <source>
        <dbReference type="SAM" id="SignalP"/>
    </source>
</evidence>
<evidence type="ECO:0000313" key="3">
    <source>
        <dbReference type="Proteomes" id="UP000749646"/>
    </source>
</evidence>
<proteinExistence type="predicted"/>
<keyword evidence="3" id="KW-1185">Reference proteome</keyword>
<comment type="caution">
    <text evidence="2">The sequence shown here is derived from an EMBL/GenBank/DDBJ whole genome shotgun (WGS) entry which is preliminary data.</text>
</comment>
<evidence type="ECO:0000313" key="2">
    <source>
        <dbReference type="EMBL" id="KAF9944796.1"/>
    </source>
</evidence>
<name>A0A9P6IQZ5_9FUNG</name>
<gene>
    <name evidence="2" type="ORF">BGZ65_011582</name>
</gene>
<feature type="signal peptide" evidence="1">
    <location>
        <begin position="1"/>
        <end position="26"/>
    </location>
</feature>